<evidence type="ECO:0000256" key="1">
    <source>
        <dbReference type="ARBA" id="ARBA00022737"/>
    </source>
</evidence>
<sequence length="289" mass="32394">MKQIYNLAILAFIIAGCTSQDKDQTWQLSETIALEGVNPIGIAASDNGIWLSDGDHNRVVLIDDNGKTLKVIDSLDRPMHIATEGNEIIIPQYGNDEVIRFRESAKTVITTKDSLDAPAGVDVRGNEIAIADFYNNKIHYSSNGTDWMTFGKEGKADGDFYYPTDVQITENEIWVADAYNNRVQSFTKNGTHIRTVGVDQDLNAATGIFVTENEIFVTDFENNRIVVFDMAGRFKQEIKDGISKPTDVLVRENKLYVTNYKGSNLTAYTLKEALDVIPEEEHDHDDHEH</sequence>
<gene>
    <name evidence="3" type="ORF">EAX61_12140</name>
</gene>
<dbReference type="InterPro" id="IPR050952">
    <property type="entry name" value="TRIM-NHL_E3_ligases"/>
</dbReference>
<dbReference type="InterPro" id="IPR011042">
    <property type="entry name" value="6-blade_b-propeller_TolB-like"/>
</dbReference>
<dbReference type="PROSITE" id="PS51257">
    <property type="entry name" value="PROKAR_LIPOPROTEIN"/>
    <property type="match status" value="1"/>
</dbReference>
<evidence type="ECO:0008006" key="5">
    <source>
        <dbReference type="Google" id="ProtNLM"/>
    </source>
</evidence>
<dbReference type="InterPro" id="IPR001258">
    <property type="entry name" value="NHL_repeat"/>
</dbReference>
<dbReference type="PANTHER" id="PTHR24104:SF25">
    <property type="entry name" value="PROTEIN LIN-41"/>
    <property type="match status" value="1"/>
</dbReference>
<protein>
    <recommendedName>
        <fullName evidence="5">6-bladed beta-propeller</fullName>
    </recommendedName>
</protein>
<keyword evidence="4" id="KW-1185">Reference proteome</keyword>
<dbReference type="Gene3D" id="2.120.10.30">
    <property type="entry name" value="TolB, C-terminal domain"/>
    <property type="match status" value="1"/>
</dbReference>
<comment type="caution">
    <text evidence="3">The sequence shown here is derived from an EMBL/GenBank/DDBJ whole genome shotgun (WGS) entry which is preliminary data.</text>
</comment>
<keyword evidence="1" id="KW-0677">Repeat</keyword>
<evidence type="ECO:0000313" key="3">
    <source>
        <dbReference type="EMBL" id="RMB57114.1"/>
    </source>
</evidence>
<dbReference type="Pfam" id="PF01436">
    <property type="entry name" value="NHL"/>
    <property type="match status" value="1"/>
</dbReference>
<dbReference type="GO" id="GO:0043161">
    <property type="term" value="P:proteasome-mediated ubiquitin-dependent protein catabolic process"/>
    <property type="evidence" value="ECO:0007669"/>
    <property type="project" value="TreeGrafter"/>
</dbReference>
<proteinExistence type="predicted"/>
<dbReference type="PROSITE" id="PS51125">
    <property type="entry name" value="NHL"/>
    <property type="match status" value="1"/>
</dbReference>
<dbReference type="GO" id="GO:0061630">
    <property type="term" value="F:ubiquitin protein ligase activity"/>
    <property type="evidence" value="ECO:0007669"/>
    <property type="project" value="TreeGrafter"/>
</dbReference>
<name>A0A3M0FWT2_9FLAO</name>
<dbReference type="Proteomes" id="UP000281985">
    <property type="component" value="Unassembled WGS sequence"/>
</dbReference>
<dbReference type="GO" id="GO:0008270">
    <property type="term" value="F:zinc ion binding"/>
    <property type="evidence" value="ECO:0007669"/>
    <property type="project" value="UniProtKB-KW"/>
</dbReference>
<evidence type="ECO:0000256" key="2">
    <source>
        <dbReference type="PROSITE-ProRule" id="PRU00504"/>
    </source>
</evidence>
<dbReference type="PANTHER" id="PTHR24104">
    <property type="entry name" value="E3 UBIQUITIN-PROTEIN LIGASE NHLRC1-RELATED"/>
    <property type="match status" value="1"/>
</dbReference>
<feature type="repeat" description="NHL" evidence="2">
    <location>
        <begin position="150"/>
        <end position="189"/>
    </location>
</feature>
<reference evidence="3 4" key="1">
    <citation type="submission" date="2018-10" db="EMBL/GenBank/DDBJ databases">
        <title>Dokdonia luteus sp. nov., isolated from sea water.</title>
        <authorList>
            <person name="Zhou L.Y."/>
            <person name="Du Z.J."/>
        </authorList>
    </citation>
    <scope>NUCLEOTIDE SEQUENCE [LARGE SCALE GENOMIC DNA]</scope>
    <source>
        <strain evidence="3 4">SH27</strain>
    </source>
</reference>
<dbReference type="EMBL" id="REFV01000012">
    <property type="protein sequence ID" value="RMB57114.1"/>
    <property type="molecule type" value="Genomic_DNA"/>
</dbReference>
<evidence type="ECO:0000313" key="4">
    <source>
        <dbReference type="Proteomes" id="UP000281985"/>
    </source>
</evidence>
<dbReference type="SUPFAM" id="SSF101898">
    <property type="entry name" value="NHL repeat"/>
    <property type="match status" value="1"/>
</dbReference>
<dbReference type="GO" id="GO:0000209">
    <property type="term" value="P:protein polyubiquitination"/>
    <property type="evidence" value="ECO:0007669"/>
    <property type="project" value="TreeGrafter"/>
</dbReference>
<dbReference type="AlphaFoldDB" id="A0A3M0FWT2"/>
<dbReference type="RefSeq" id="WP_121917970.1">
    <property type="nucleotide sequence ID" value="NZ_REFV01000012.1"/>
</dbReference>
<dbReference type="CDD" id="cd05819">
    <property type="entry name" value="NHL"/>
    <property type="match status" value="1"/>
</dbReference>
<accession>A0A3M0FWT2</accession>
<dbReference type="OrthoDB" id="9782304at2"/>
<organism evidence="3 4">
    <name type="scientific">Dokdonia sinensis</name>
    <dbReference type="NCBI Taxonomy" id="2479847"/>
    <lineage>
        <taxon>Bacteria</taxon>
        <taxon>Pseudomonadati</taxon>
        <taxon>Bacteroidota</taxon>
        <taxon>Flavobacteriia</taxon>
        <taxon>Flavobacteriales</taxon>
        <taxon>Flavobacteriaceae</taxon>
        <taxon>Dokdonia</taxon>
    </lineage>
</organism>